<dbReference type="EMBL" id="AP025730">
    <property type="protein sequence ID" value="BDI04785.1"/>
    <property type="molecule type" value="Genomic_DNA"/>
</dbReference>
<dbReference type="PANTHER" id="PTHR43720">
    <property type="entry name" value="2-AMINOMUCONIC SEMIALDEHYDE DEHYDROGENASE"/>
    <property type="match status" value="1"/>
</dbReference>
<keyword evidence="3" id="KW-0520">NAD</keyword>
<dbReference type="CDD" id="cd07093">
    <property type="entry name" value="ALDH_F8_HMSADH"/>
    <property type="match status" value="1"/>
</dbReference>
<dbReference type="InterPro" id="IPR016162">
    <property type="entry name" value="Ald_DH_N"/>
</dbReference>
<dbReference type="PROSITE" id="PS00070">
    <property type="entry name" value="ALDEHYDE_DEHYDR_CYS"/>
    <property type="match status" value="1"/>
</dbReference>
<gene>
    <name evidence="7" type="ORF">CATMQ487_17550</name>
</gene>
<dbReference type="InterPro" id="IPR017628">
    <property type="entry name" value="OHmuconic_semiald_DH"/>
</dbReference>
<comment type="similarity">
    <text evidence="1 5">Belongs to the aldehyde dehydrogenase family.</text>
</comment>
<evidence type="ECO:0000259" key="6">
    <source>
        <dbReference type="Pfam" id="PF00171"/>
    </source>
</evidence>
<evidence type="ECO:0000256" key="1">
    <source>
        <dbReference type="ARBA" id="ARBA00009986"/>
    </source>
</evidence>
<evidence type="ECO:0000256" key="4">
    <source>
        <dbReference type="PROSITE-ProRule" id="PRU10007"/>
    </source>
</evidence>
<sequence>MLSAARSNAKRRVGQNAAMTRTITSFIDGAFVPADGARLFDKRSPVDGRVIARIAEADAAQVNAAVQAARRAMAGEWGRMPVEKRCALLHAMADEITRRFDDFVAAEMADTGQPSHVMTHVFIPRGAANFKVFADVVKNVATESFRTDTPDGRGALNYAIRKPKGVIGVVCPWNAPFLLMTWKLGPALACGNAVVVKPSEETPLTAALLGEVMNAVGIPKGVYNVVNGFGPGSTGEFVTSHPGVDAITFTGETRTGTAIMRAAAEGVRDVSFELGGKNAGIVFADADFDAAVDGIFRSAFLNTGQVCLGTERVYVERPIFERFRDALKAKAEAVKYGRPEDHASTYGPLISREHQQKVLGYYRLAVEEGASVVTGGGVPQMPAELAEGCWVQPTIWTGLADDARTVREEVFGPCCHLRPFDSEDEVVGLANDTDYGLSTTIWTQNLARAHRMAERIDVGITWINSWFLRDLRTPFGGSKHSGIGREGGVHSLEFYTETRNVCVKL</sequence>
<dbReference type="Pfam" id="PF00171">
    <property type="entry name" value="Aldedh"/>
    <property type="match status" value="1"/>
</dbReference>
<dbReference type="Proteomes" id="UP001057498">
    <property type="component" value="Chromosome"/>
</dbReference>
<accession>A0ABN6PNC7</accession>
<dbReference type="InterPro" id="IPR016161">
    <property type="entry name" value="Ald_DH/histidinol_DH"/>
</dbReference>
<evidence type="ECO:0000313" key="7">
    <source>
        <dbReference type="EMBL" id="BDI04785.1"/>
    </source>
</evidence>
<evidence type="ECO:0000256" key="5">
    <source>
        <dbReference type="RuleBase" id="RU003345"/>
    </source>
</evidence>
<feature type="domain" description="Aldehyde dehydrogenase" evidence="6">
    <location>
        <begin position="32"/>
        <end position="501"/>
    </location>
</feature>
<keyword evidence="8" id="KW-1185">Reference proteome</keyword>
<dbReference type="Gene3D" id="3.40.605.10">
    <property type="entry name" value="Aldehyde Dehydrogenase, Chain A, domain 1"/>
    <property type="match status" value="1"/>
</dbReference>
<proteinExistence type="inferred from homology"/>
<name>A0ABN6PNC7_9BURK</name>
<keyword evidence="2 5" id="KW-0560">Oxidoreductase</keyword>
<evidence type="ECO:0000256" key="3">
    <source>
        <dbReference type="ARBA" id="ARBA00023027"/>
    </source>
</evidence>
<dbReference type="PROSITE" id="PS00687">
    <property type="entry name" value="ALDEHYDE_DEHYDR_GLU"/>
    <property type="match status" value="1"/>
</dbReference>
<dbReference type="NCBIfam" id="TIGR03216">
    <property type="entry name" value="OH_muco_semi_DH"/>
    <property type="match status" value="1"/>
</dbReference>
<evidence type="ECO:0000256" key="2">
    <source>
        <dbReference type="ARBA" id="ARBA00023002"/>
    </source>
</evidence>
<dbReference type="InterPro" id="IPR015590">
    <property type="entry name" value="Aldehyde_DH_dom"/>
</dbReference>
<dbReference type="Gene3D" id="3.40.309.10">
    <property type="entry name" value="Aldehyde Dehydrogenase, Chain A, domain 2"/>
    <property type="match status" value="1"/>
</dbReference>
<dbReference type="InterPro" id="IPR016160">
    <property type="entry name" value="Ald_DH_CS_CYS"/>
</dbReference>
<feature type="active site" evidence="4">
    <location>
        <position position="273"/>
    </location>
</feature>
<protein>
    <submittedName>
        <fullName evidence="7">Aldehyde dehydrogenase</fullName>
    </submittedName>
</protein>
<dbReference type="PANTHER" id="PTHR43720:SF2">
    <property type="entry name" value="2-AMINOMUCONIC SEMIALDEHYDE DEHYDROGENASE"/>
    <property type="match status" value="1"/>
</dbReference>
<dbReference type="SUPFAM" id="SSF53720">
    <property type="entry name" value="ALDH-like"/>
    <property type="match status" value="1"/>
</dbReference>
<dbReference type="InterPro" id="IPR016163">
    <property type="entry name" value="Ald_DH_C"/>
</dbReference>
<organism evidence="7 8">
    <name type="scientific">Sphaerotilus microaerophilus</name>
    <dbReference type="NCBI Taxonomy" id="2914710"/>
    <lineage>
        <taxon>Bacteria</taxon>
        <taxon>Pseudomonadati</taxon>
        <taxon>Pseudomonadota</taxon>
        <taxon>Betaproteobacteria</taxon>
        <taxon>Burkholderiales</taxon>
        <taxon>Sphaerotilaceae</taxon>
        <taxon>Sphaerotilus</taxon>
    </lineage>
</organism>
<reference evidence="7" key="1">
    <citation type="submission" date="2022-04" db="EMBL/GenBank/DDBJ databases">
        <title>Whole genome sequence of Sphaerotilus sp. FB-5.</title>
        <authorList>
            <person name="Takeda M."/>
            <person name="Narihara S."/>
            <person name="Akimoto M."/>
            <person name="Akimoto R."/>
            <person name="Nishiyashiki S."/>
            <person name="Murakami T."/>
        </authorList>
    </citation>
    <scope>NUCLEOTIDE SEQUENCE</scope>
    <source>
        <strain evidence="7">FB-5</strain>
    </source>
</reference>
<evidence type="ECO:0000313" key="8">
    <source>
        <dbReference type="Proteomes" id="UP001057498"/>
    </source>
</evidence>
<dbReference type="InterPro" id="IPR029510">
    <property type="entry name" value="Ald_DH_CS_GLU"/>
</dbReference>